<accession>A0A2I0VUQ7</accession>
<reference evidence="2 3" key="2">
    <citation type="journal article" date="2017" name="Nature">
        <title>The Apostasia genome and the evolution of orchids.</title>
        <authorList>
            <person name="Zhang G.Q."/>
            <person name="Liu K.W."/>
            <person name="Li Z."/>
            <person name="Lohaus R."/>
            <person name="Hsiao Y.Y."/>
            <person name="Niu S.C."/>
            <person name="Wang J.Y."/>
            <person name="Lin Y.C."/>
            <person name="Xu Q."/>
            <person name="Chen L.J."/>
            <person name="Yoshida K."/>
            <person name="Fujiwara S."/>
            <person name="Wang Z.W."/>
            <person name="Zhang Y.Q."/>
            <person name="Mitsuda N."/>
            <person name="Wang M."/>
            <person name="Liu G.H."/>
            <person name="Pecoraro L."/>
            <person name="Huang H.X."/>
            <person name="Xiao X.J."/>
            <person name="Lin M."/>
            <person name="Wu X.Y."/>
            <person name="Wu W.L."/>
            <person name="Chen Y.Y."/>
            <person name="Chang S.B."/>
            <person name="Sakamoto S."/>
            <person name="Ohme-Takagi M."/>
            <person name="Yagi M."/>
            <person name="Zeng S.J."/>
            <person name="Shen C.Y."/>
            <person name="Yeh C.M."/>
            <person name="Luo Y.B."/>
            <person name="Tsai W.C."/>
            <person name="Van de Peer Y."/>
            <person name="Liu Z.J."/>
        </authorList>
    </citation>
    <scope>NUCLEOTIDE SEQUENCE [LARGE SCALE GENOMIC DNA]</scope>
    <source>
        <tissue evidence="2">The whole plant</tissue>
    </source>
</reference>
<evidence type="ECO:0000313" key="3">
    <source>
        <dbReference type="Proteomes" id="UP000233837"/>
    </source>
</evidence>
<gene>
    <name evidence="2" type="ORF">MA16_Dca012994</name>
</gene>
<keyword evidence="3" id="KW-1185">Reference proteome</keyword>
<evidence type="ECO:0000313" key="2">
    <source>
        <dbReference type="EMBL" id="PKU67133.1"/>
    </source>
</evidence>
<dbReference type="STRING" id="906689.A0A2I0VUQ7"/>
<dbReference type="Proteomes" id="UP000233837">
    <property type="component" value="Unassembled WGS sequence"/>
</dbReference>
<feature type="region of interest" description="Disordered" evidence="1">
    <location>
        <begin position="80"/>
        <end position="159"/>
    </location>
</feature>
<organism evidence="2 3">
    <name type="scientific">Dendrobium catenatum</name>
    <dbReference type="NCBI Taxonomy" id="906689"/>
    <lineage>
        <taxon>Eukaryota</taxon>
        <taxon>Viridiplantae</taxon>
        <taxon>Streptophyta</taxon>
        <taxon>Embryophyta</taxon>
        <taxon>Tracheophyta</taxon>
        <taxon>Spermatophyta</taxon>
        <taxon>Magnoliopsida</taxon>
        <taxon>Liliopsida</taxon>
        <taxon>Asparagales</taxon>
        <taxon>Orchidaceae</taxon>
        <taxon>Epidendroideae</taxon>
        <taxon>Malaxideae</taxon>
        <taxon>Dendrobiinae</taxon>
        <taxon>Dendrobium</taxon>
    </lineage>
</organism>
<feature type="region of interest" description="Disordered" evidence="1">
    <location>
        <begin position="1"/>
        <end position="40"/>
    </location>
</feature>
<protein>
    <submittedName>
        <fullName evidence="2">Uncharacterized protein</fullName>
    </submittedName>
</protein>
<feature type="compositionally biased region" description="Low complexity" evidence="1">
    <location>
        <begin position="131"/>
        <end position="145"/>
    </location>
</feature>
<feature type="compositionally biased region" description="Low complexity" evidence="1">
    <location>
        <begin position="12"/>
        <end position="22"/>
    </location>
</feature>
<feature type="compositionally biased region" description="Low complexity" evidence="1">
    <location>
        <begin position="80"/>
        <end position="90"/>
    </location>
</feature>
<name>A0A2I0VUQ7_9ASPA</name>
<sequence>MLSAHSPFLGGTPTPTRRTTPTPRRHRSLSIASSSPPSDPLTTFGRLLWGRSLPPTPLISLARSSWSSAWHLMMLQLAPSTPSGSYSRPSSPFPSAPAHYLTSRPLRLTSTPPSPSLGHHDPSRSAPPIPSNRSSRSPTSSPQRRMYGNLNAPDFTPADRTLRDVYGFGRRV</sequence>
<dbReference type="AlphaFoldDB" id="A0A2I0VUQ7"/>
<feature type="compositionally biased region" description="Low complexity" evidence="1">
    <location>
        <begin position="101"/>
        <end position="111"/>
    </location>
</feature>
<proteinExistence type="predicted"/>
<evidence type="ECO:0000256" key="1">
    <source>
        <dbReference type="SAM" id="MobiDB-lite"/>
    </source>
</evidence>
<reference evidence="2 3" key="1">
    <citation type="journal article" date="2016" name="Sci. Rep.">
        <title>The Dendrobium catenatum Lindl. genome sequence provides insights into polysaccharide synthase, floral development and adaptive evolution.</title>
        <authorList>
            <person name="Zhang G.Q."/>
            <person name="Xu Q."/>
            <person name="Bian C."/>
            <person name="Tsai W.C."/>
            <person name="Yeh C.M."/>
            <person name="Liu K.W."/>
            <person name="Yoshida K."/>
            <person name="Zhang L.S."/>
            <person name="Chang S.B."/>
            <person name="Chen F."/>
            <person name="Shi Y."/>
            <person name="Su Y.Y."/>
            <person name="Zhang Y.Q."/>
            <person name="Chen L.J."/>
            <person name="Yin Y."/>
            <person name="Lin M."/>
            <person name="Huang H."/>
            <person name="Deng H."/>
            <person name="Wang Z.W."/>
            <person name="Zhu S.L."/>
            <person name="Zhao X."/>
            <person name="Deng C."/>
            <person name="Niu S.C."/>
            <person name="Huang J."/>
            <person name="Wang M."/>
            <person name="Liu G.H."/>
            <person name="Yang H.J."/>
            <person name="Xiao X.J."/>
            <person name="Hsiao Y.Y."/>
            <person name="Wu W.L."/>
            <person name="Chen Y.Y."/>
            <person name="Mitsuda N."/>
            <person name="Ohme-Takagi M."/>
            <person name="Luo Y.B."/>
            <person name="Van de Peer Y."/>
            <person name="Liu Z.J."/>
        </authorList>
    </citation>
    <scope>NUCLEOTIDE SEQUENCE [LARGE SCALE GENOMIC DNA]</scope>
    <source>
        <tissue evidence="2">The whole plant</tissue>
    </source>
</reference>
<dbReference type="EMBL" id="KZ503219">
    <property type="protein sequence ID" value="PKU67133.1"/>
    <property type="molecule type" value="Genomic_DNA"/>
</dbReference>